<feature type="transmembrane region" description="Helical" evidence="1">
    <location>
        <begin position="215"/>
        <end position="238"/>
    </location>
</feature>
<organism evidence="2 3">
    <name type="scientific">Lojkania enalia</name>
    <dbReference type="NCBI Taxonomy" id="147567"/>
    <lineage>
        <taxon>Eukaryota</taxon>
        <taxon>Fungi</taxon>
        <taxon>Dikarya</taxon>
        <taxon>Ascomycota</taxon>
        <taxon>Pezizomycotina</taxon>
        <taxon>Dothideomycetes</taxon>
        <taxon>Pleosporomycetidae</taxon>
        <taxon>Pleosporales</taxon>
        <taxon>Pleosporales incertae sedis</taxon>
        <taxon>Lojkania</taxon>
    </lineage>
</organism>
<keyword evidence="3" id="KW-1185">Reference proteome</keyword>
<dbReference type="InterPro" id="IPR035992">
    <property type="entry name" value="Ricin_B-like_lectins"/>
</dbReference>
<dbReference type="EMBL" id="ML986588">
    <property type="protein sequence ID" value="KAF2267872.1"/>
    <property type="molecule type" value="Genomic_DNA"/>
</dbReference>
<dbReference type="Gene3D" id="2.80.10.50">
    <property type="match status" value="1"/>
</dbReference>
<name>A0A9P4KH26_9PLEO</name>
<accession>A0A9P4KH26</accession>
<evidence type="ECO:0000313" key="3">
    <source>
        <dbReference type="Proteomes" id="UP000800093"/>
    </source>
</evidence>
<dbReference type="OrthoDB" id="9986966at2759"/>
<comment type="caution">
    <text evidence="2">The sequence shown here is derived from an EMBL/GenBank/DDBJ whole genome shotgun (WGS) entry which is preliminary data.</text>
</comment>
<reference evidence="3" key="1">
    <citation type="journal article" date="2020" name="Stud. Mycol.">
        <title>101 Dothideomycetes genomes: A test case for predicting lifestyles and emergence of pathogens.</title>
        <authorList>
            <person name="Haridas S."/>
            <person name="Albert R."/>
            <person name="Binder M."/>
            <person name="Bloem J."/>
            <person name="LaButti K."/>
            <person name="Salamov A."/>
            <person name="Andreopoulos B."/>
            <person name="Baker S."/>
            <person name="Barry K."/>
            <person name="Bills G."/>
            <person name="Bluhm B."/>
            <person name="Cannon C."/>
            <person name="Castanera R."/>
            <person name="Culley D."/>
            <person name="Daum C."/>
            <person name="Ezra D."/>
            <person name="Gonzalez J."/>
            <person name="Henrissat B."/>
            <person name="Kuo A."/>
            <person name="Liang C."/>
            <person name="Lipzen A."/>
            <person name="Lutzoni F."/>
            <person name="Magnuson J."/>
            <person name="Mondo S."/>
            <person name="Nolan M."/>
            <person name="Ohm R."/>
            <person name="Pangilinan J."/>
            <person name="Park H.-J."/>
            <person name="Ramirez L."/>
            <person name="Alfaro M."/>
            <person name="Sun H."/>
            <person name="Tritt A."/>
            <person name="Yoshinaga Y."/>
            <person name="Zwiers L.-H."/>
            <person name="Turgeon B."/>
            <person name="Goodwin S."/>
            <person name="Spatafora J."/>
            <person name="Crous P."/>
            <person name="Grigoriev I."/>
        </authorList>
    </citation>
    <scope>NUCLEOTIDE SEQUENCE [LARGE SCALE GENOMIC DNA]</scope>
    <source>
        <strain evidence="3">CBS 304.66</strain>
    </source>
</reference>
<protein>
    <submittedName>
        <fullName evidence="2">Uncharacterized protein</fullName>
    </submittedName>
</protein>
<dbReference type="SUPFAM" id="SSF50370">
    <property type="entry name" value="Ricin B-like lectins"/>
    <property type="match status" value="1"/>
</dbReference>
<keyword evidence="1" id="KW-1133">Transmembrane helix</keyword>
<evidence type="ECO:0000313" key="2">
    <source>
        <dbReference type="EMBL" id="KAF2267872.1"/>
    </source>
</evidence>
<evidence type="ECO:0000256" key="1">
    <source>
        <dbReference type="SAM" id="Phobius"/>
    </source>
</evidence>
<dbReference type="Proteomes" id="UP000800093">
    <property type="component" value="Unassembled WGS sequence"/>
</dbReference>
<keyword evidence="1" id="KW-0812">Transmembrane</keyword>
<gene>
    <name evidence="2" type="ORF">CC78DRAFT_31345</name>
</gene>
<sequence>MVNLNLTARYVLTNAVLDSSQVLSSTSANDSLIIQTANSDGTVLYSHSWYFTEGNTTDTFRLHTVEKGDYYALDISNFRTSESLVPHFFSTGDGPEYNGQFWSLKDQDDGSVKLSNGWTGGEMYLEVFKDDLSMKLTGGDTTGQNWILSQLGSPATTTRPTGTINAATVTPPASTPFSGASTTCVSTASSCIAETSSPTASLIASSASNKLKTGVIVGIAVGAAAAVVFAFLAAYYFIRRRRNRRPGPGSMGNISFHDSQPRL</sequence>
<dbReference type="AlphaFoldDB" id="A0A9P4KH26"/>
<keyword evidence="1" id="KW-0472">Membrane</keyword>
<proteinExistence type="predicted"/>